<organism evidence="1 2">
    <name type="scientific">Planococcus liqunii</name>
    <dbReference type="NCBI Taxonomy" id="3058394"/>
    <lineage>
        <taxon>Bacteria</taxon>
        <taxon>Bacillati</taxon>
        <taxon>Bacillota</taxon>
        <taxon>Bacilli</taxon>
        <taxon>Bacillales</taxon>
        <taxon>Caryophanaceae</taxon>
        <taxon>Planococcus</taxon>
    </lineage>
</organism>
<evidence type="ECO:0008006" key="3">
    <source>
        <dbReference type="Google" id="ProtNLM"/>
    </source>
</evidence>
<dbReference type="Gene3D" id="3.40.50.20">
    <property type="match status" value="1"/>
</dbReference>
<dbReference type="RefSeq" id="WP_301726632.1">
    <property type="nucleotide sequence ID" value="NZ_JAUJWW010000005.1"/>
</dbReference>
<accession>A0ABT8MTB7</accession>
<proteinExistence type="predicted"/>
<reference evidence="1 2" key="1">
    <citation type="submission" date="2023-06" db="EMBL/GenBank/DDBJ databases">
        <title>Novel species in genus Planococcus.</title>
        <authorList>
            <person name="Ning S."/>
        </authorList>
    </citation>
    <scope>NUCLEOTIDE SEQUENCE [LARGE SCALE GENOMIC DNA]</scope>
    <source>
        <strain evidence="1 2">N064</strain>
    </source>
</reference>
<evidence type="ECO:0000313" key="2">
    <source>
        <dbReference type="Proteomes" id="UP001172054"/>
    </source>
</evidence>
<comment type="caution">
    <text evidence="1">The sequence shown here is derived from an EMBL/GenBank/DDBJ whole genome shotgun (WGS) entry which is preliminary data.</text>
</comment>
<keyword evidence="2" id="KW-1185">Reference proteome</keyword>
<protein>
    <recommendedName>
        <fullName evidence="3">NmrA-like domain-containing protein</fullName>
    </recommendedName>
</protein>
<sequence>MGLYTIVAAGWEPDSPAKWHADKSYTISTDDTGRLAEMAKEEGVSGVFNAFDDFNTWQAQALCEQLGLRYYATSIIEEYRTGNFQGSASNDLQYPVNGKPVGSYASQGIAVCHSAKQ</sequence>
<evidence type="ECO:0000313" key="1">
    <source>
        <dbReference type="EMBL" id="MDN7228139.1"/>
    </source>
</evidence>
<gene>
    <name evidence="1" type="ORF">QWY15_12600</name>
</gene>
<dbReference type="Proteomes" id="UP001172054">
    <property type="component" value="Unassembled WGS sequence"/>
</dbReference>
<name>A0ABT8MTB7_9BACL</name>
<dbReference type="EMBL" id="JAUJWW010000005">
    <property type="protein sequence ID" value="MDN7228139.1"/>
    <property type="molecule type" value="Genomic_DNA"/>
</dbReference>